<dbReference type="Pfam" id="PF07561">
    <property type="entry name" value="DUF1540"/>
    <property type="match status" value="2"/>
</dbReference>
<evidence type="ECO:0000313" key="3">
    <source>
        <dbReference type="Proteomes" id="UP000198658"/>
    </source>
</evidence>
<name>A0A1H3XBU6_9GAMM</name>
<proteinExistence type="predicted"/>
<dbReference type="Proteomes" id="UP000198658">
    <property type="component" value="Unassembled WGS sequence"/>
</dbReference>
<accession>A0A1H3XBU6</accession>
<dbReference type="RefSeq" id="WP_170833147.1">
    <property type="nucleotide sequence ID" value="NZ_FNQO01000001.1"/>
</dbReference>
<feature type="domain" description="DUF1540" evidence="1">
    <location>
        <begin position="12"/>
        <end position="44"/>
    </location>
</feature>
<dbReference type="InterPro" id="IPR011437">
    <property type="entry name" value="DUF1540"/>
</dbReference>
<protein>
    <recommendedName>
        <fullName evidence="1">DUF1540 domain-containing protein</fullName>
    </recommendedName>
</protein>
<dbReference type="STRING" id="658218.SAMN05216562_1421"/>
<sequence length="97" mass="10188">MIIATDMPEVAKCVVSQCAYNADDGCHARAITIGEGAAPDCDTFFDNDKHTHSSRTAGVGACKIEDCAHNDDFECTADSIQVGASGGSVDCQTYTKH</sequence>
<evidence type="ECO:0000259" key="1">
    <source>
        <dbReference type="Pfam" id="PF07561"/>
    </source>
</evidence>
<keyword evidence="3" id="KW-1185">Reference proteome</keyword>
<organism evidence="2 3">
    <name type="scientific">Microbulbifer marinus</name>
    <dbReference type="NCBI Taxonomy" id="658218"/>
    <lineage>
        <taxon>Bacteria</taxon>
        <taxon>Pseudomonadati</taxon>
        <taxon>Pseudomonadota</taxon>
        <taxon>Gammaproteobacteria</taxon>
        <taxon>Cellvibrionales</taxon>
        <taxon>Microbulbiferaceae</taxon>
        <taxon>Microbulbifer</taxon>
    </lineage>
</organism>
<dbReference type="AlphaFoldDB" id="A0A1H3XBU6"/>
<dbReference type="EMBL" id="FNQO01000001">
    <property type="protein sequence ID" value="SDZ96018.1"/>
    <property type="molecule type" value="Genomic_DNA"/>
</dbReference>
<feature type="domain" description="DUF1540" evidence="1">
    <location>
        <begin position="62"/>
        <end position="94"/>
    </location>
</feature>
<reference evidence="3" key="1">
    <citation type="submission" date="2016-10" db="EMBL/GenBank/DDBJ databases">
        <authorList>
            <person name="Varghese N."/>
            <person name="Submissions S."/>
        </authorList>
    </citation>
    <scope>NUCLEOTIDE SEQUENCE [LARGE SCALE GENOMIC DNA]</scope>
    <source>
        <strain evidence="3">CGMCC 1.10657</strain>
    </source>
</reference>
<evidence type="ECO:0000313" key="2">
    <source>
        <dbReference type="EMBL" id="SDZ96018.1"/>
    </source>
</evidence>
<gene>
    <name evidence="2" type="ORF">SAMN05216562_1421</name>
</gene>